<dbReference type="OrthoDB" id="1925034at2759"/>
<dbReference type="AlphaFoldDB" id="A0A8S0UD12"/>
<feature type="region of interest" description="Disordered" evidence="1">
    <location>
        <begin position="1"/>
        <end position="25"/>
    </location>
</feature>
<dbReference type="Gramene" id="OE9A033927T1">
    <property type="protein sequence ID" value="OE9A033927C1"/>
    <property type="gene ID" value="OE9A033927"/>
</dbReference>
<organism evidence="2 3">
    <name type="scientific">Olea europaea subsp. europaea</name>
    <dbReference type="NCBI Taxonomy" id="158383"/>
    <lineage>
        <taxon>Eukaryota</taxon>
        <taxon>Viridiplantae</taxon>
        <taxon>Streptophyta</taxon>
        <taxon>Embryophyta</taxon>
        <taxon>Tracheophyta</taxon>
        <taxon>Spermatophyta</taxon>
        <taxon>Magnoliopsida</taxon>
        <taxon>eudicotyledons</taxon>
        <taxon>Gunneridae</taxon>
        <taxon>Pentapetalae</taxon>
        <taxon>asterids</taxon>
        <taxon>lamiids</taxon>
        <taxon>Lamiales</taxon>
        <taxon>Oleaceae</taxon>
        <taxon>Oleeae</taxon>
        <taxon>Olea</taxon>
    </lineage>
</organism>
<dbReference type="EMBL" id="CACTIH010007633">
    <property type="protein sequence ID" value="CAA3016623.1"/>
    <property type="molecule type" value="Genomic_DNA"/>
</dbReference>
<protein>
    <submittedName>
        <fullName evidence="2">Uncharacterized protein</fullName>
    </submittedName>
</protein>
<reference evidence="2 3" key="1">
    <citation type="submission" date="2019-12" db="EMBL/GenBank/DDBJ databases">
        <authorList>
            <person name="Alioto T."/>
            <person name="Alioto T."/>
            <person name="Gomez Garrido J."/>
        </authorList>
    </citation>
    <scope>NUCLEOTIDE SEQUENCE [LARGE SCALE GENOMIC DNA]</scope>
</reference>
<comment type="caution">
    <text evidence="2">The sequence shown here is derived from an EMBL/GenBank/DDBJ whole genome shotgun (WGS) entry which is preliminary data.</text>
</comment>
<evidence type="ECO:0000256" key="1">
    <source>
        <dbReference type="SAM" id="MobiDB-lite"/>
    </source>
</evidence>
<evidence type="ECO:0000313" key="2">
    <source>
        <dbReference type="EMBL" id="CAA3016623.1"/>
    </source>
</evidence>
<name>A0A8S0UD12_OLEEU</name>
<dbReference type="InterPro" id="IPR037488">
    <property type="entry name" value="At2g33490-like"/>
</dbReference>
<proteinExistence type="predicted"/>
<keyword evidence="3" id="KW-1185">Reference proteome</keyword>
<sequence length="89" mass="10225">MKTSLKKLRSFAAHGQERKERSHHHSLVLNEFERATQDMHDMKDCYDRLLSASAATANSIYESLEEMGDCLLEKTALSDDEESGTYMKR</sequence>
<gene>
    <name evidence="2" type="ORF">OLEA9_A033927</name>
</gene>
<dbReference type="PANTHER" id="PTHR34119:SF1">
    <property type="entry name" value="OS04G0394700 PROTEIN"/>
    <property type="match status" value="1"/>
</dbReference>
<accession>A0A8S0UD12</accession>
<evidence type="ECO:0000313" key="3">
    <source>
        <dbReference type="Proteomes" id="UP000594638"/>
    </source>
</evidence>
<dbReference type="Proteomes" id="UP000594638">
    <property type="component" value="Unassembled WGS sequence"/>
</dbReference>
<dbReference type="PANTHER" id="PTHR34119">
    <property type="entry name" value="HYDROXYPROLINE-RICH GLYCOPROTEIN-LIKE"/>
    <property type="match status" value="1"/>
</dbReference>